<proteinExistence type="predicted"/>
<name>A0A4S2JXP8_9HYME</name>
<accession>A0A4S2JXP8</accession>
<comment type="caution">
    <text evidence="2">The sequence shown here is derived from an EMBL/GenBank/DDBJ whole genome shotgun (WGS) entry which is preliminary data.</text>
</comment>
<reference evidence="2 3" key="1">
    <citation type="journal article" date="2019" name="Philos. Trans. R. Soc. Lond., B, Biol. Sci.">
        <title>Ant behaviour and brain gene expression of defending hosts depend on the ecological success of the intruding social parasite.</title>
        <authorList>
            <person name="Kaur R."/>
            <person name="Stoldt M."/>
            <person name="Jongepier E."/>
            <person name="Feldmeyer B."/>
            <person name="Menzel F."/>
            <person name="Bornberg-Bauer E."/>
            <person name="Foitzik S."/>
        </authorList>
    </citation>
    <scope>NUCLEOTIDE SEQUENCE [LARGE SCALE GENOMIC DNA]</scope>
    <source>
        <tissue evidence="2">Whole body</tissue>
    </source>
</reference>
<evidence type="ECO:0000313" key="3">
    <source>
        <dbReference type="Proteomes" id="UP000310200"/>
    </source>
</evidence>
<sequence length="87" mass="9891">MSTGDSDIALQRVLEKEKILSEQAEALRKRQQEIEVKEEELKLLKTKPDVQELASILAGIRQELGRLNSIPGEVQNIKAHMNELQSR</sequence>
<organism evidence="2 3">
    <name type="scientific">Temnothorax longispinosus</name>
    <dbReference type="NCBI Taxonomy" id="300112"/>
    <lineage>
        <taxon>Eukaryota</taxon>
        <taxon>Metazoa</taxon>
        <taxon>Ecdysozoa</taxon>
        <taxon>Arthropoda</taxon>
        <taxon>Hexapoda</taxon>
        <taxon>Insecta</taxon>
        <taxon>Pterygota</taxon>
        <taxon>Neoptera</taxon>
        <taxon>Endopterygota</taxon>
        <taxon>Hymenoptera</taxon>
        <taxon>Apocrita</taxon>
        <taxon>Aculeata</taxon>
        <taxon>Formicoidea</taxon>
        <taxon>Formicidae</taxon>
        <taxon>Myrmicinae</taxon>
        <taxon>Temnothorax</taxon>
    </lineage>
</organism>
<feature type="coiled-coil region" evidence="1">
    <location>
        <begin position="10"/>
        <end position="47"/>
    </location>
</feature>
<dbReference type="AlphaFoldDB" id="A0A4S2JXP8"/>
<keyword evidence="3" id="KW-1185">Reference proteome</keyword>
<evidence type="ECO:0000256" key="1">
    <source>
        <dbReference type="SAM" id="Coils"/>
    </source>
</evidence>
<dbReference type="Proteomes" id="UP000310200">
    <property type="component" value="Unassembled WGS sequence"/>
</dbReference>
<gene>
    <name evidence="2" type="ORF">DBV15_12942</name>
</gene>
<feature type="non-terminal residue" evidence="2">
    <location>
        <position position="87"/>
    </location>
</feature>
<evidence type="ECO:0000313" key="2">
    <source>
        <dbReference type="EMBL" id="TGZ41040.1"/>
    </source>
</evidence>
<dbReference type="EMBL" id="QBLH01003264">
    <property type="protein sequence ID" value="TGZ41040.1"/>
    <property type="molecule type" value="Genomic_DNA"/>
</dbReference>
<protein>
    <submittedName>
        <fullName evidence="2">Uncharacterized protein</fullName>
    </submittedName>
</protein>
<keyword evidence="1" id="KW-0175">Coiled coil</keyword>